<protein>
    <submittedName>
        <fullName evidence="3">Uncharacterized protein with beta-barrel porin domain</fullName>
    </submittedName>
</protein>
<comment type="caution">
    <text evidence="3">The sequence shown here is derived from an EMBL/GenBank/DDBJ whole genome shotgun (WGS) entry which is preliminary data.</text>
</comment>
<dbReference type="Pfam" id="PF03797">
    <property type="entry name" value="Autotransporter"/>
    <property type="match status" value="1"/>
</dbReference>
<dbReference type="SUPFAM" id="SSF103515">
    <property type="entry name" value="Autotransporter"/>
    <property type="match status" value="1"/>
</dbReference>
<feature type="signal peptide" evidence="1">
    <location>
        <begin position="1"/>
        <end position="42"/>
    </location>
</feature>
<proteinExistence type="predicted"/>
<evidence type="ECO:0000313" key="3">
    <source>
        <dbReference type="EMBL" id="RKQ72032.1"/>
    </source>
</evidence>
<organism evidence="3 4">
    <name type="scientific">Litorimonas taeanensis</name>
    <dbReference type="NCBI Taxonomy" id="568099"/>
    <lineage>
        <taxon>Bacteria</taxon>
        <taxon>Pseudomonadati</taxon>
        <taxon>Pseudomonadota</taxon>
        <taxon>Alphaproteobacteria</taxon>
        <taxon>Maricaulales</taxon>
        <taxon>Robiginitomaculaceae</taxon>
    </lineage>
</organism>
<dbReference type="Gene3D" id="2.40.128.130">
    <property type="entry name" value="Autotransporter beta-domain"/>
    <property type="match status" value="1"/>
</dbReference>
<name>A0A420WM94_9PROT</name>
<gene>
    <name evidence="3" type="ORF">DES40_1368</name>
</gene>
<dbReference type="InParanoid" id="A0A420WM94"/>
<dbReference type="EMBL" id="RBII01000001">
    <property type="protein sequence ID" value="RKQ72032.1"/>
    <property type="molecule type" value="Genomic_DNA"/>
</dbReference>
<sequence length="1120" mass="115896">MPTNNQAPHHNPARLSIKTLTRLLGTAGSAALVLGWSSLAFAQVTIEDDRTAPVDTATEGDDVTISSTGSVILTDNTGPAVTVNSNNTLTNSGTISISDVDGATAVSLEGGADRGFTNSGSIAVDEDYTITDEDDDGILDGPRAIGSGRTGILISGAAAPFEGDVTLAAGSSVRVEGNESYGVNFAGDLTGDFSNAGTISLLGANGASVNIAGNVTGDVVNTGSVATLGENSYGYNITGDIQGGFANAGTVRSNGFRFDQRIGLGGDNTGREDLVAEDLMQSESAIAIRGNVSEGLHFQVLQSEILDDDGVGTGVFSTTNQSSITQIGSAPAILIDGEGTPIAIGRVSQITDVDDDDYDENLLYGFVNEGFINSQGVFDDFDATILSVSDATIEGGILNTGTISVSAFRGPGTRVIEGITPGTGFARAIVLGNGAIVDAINNQGVISVQASEAIDEVYADSDNPLDSVAIAATAIDISANATTGSLYNSGTISALIIGRNGEAYAIRDSSGSLNSVTNEGAILSTGRNSDALGVEETIFTLVAIDASENTSGFTYTQQRREDEDTTDSIIPSDPITIGDIRLGTGDDVIIASAGSIVGDIDFGTGQDQLLLSGESTYTGEITNTDNLTIQVSEGSSLALSGTEPVALADASFDGTSTFLPTIDGQNNNVTTLQASGTVAFEDGAIISPRFSSIVSDPNGVSFTLASANTLDLAASTLELLNATDGSAALPFLYNFNYEEALIGGQEALVVTVDLRNAEQLGLDTAQSGALEPAIGAFVANSALGAAVSNITNQEDFNDAFNQLMPEFAAAAREFVVANVDGATGAVGNHLDAARRSPDKPGGAWIQEFAYFADRDLAGLSEQYRGAGFGMSGGLDVAWGPFHAVGVNVGFASTEIEDVVGQDEPLDVVTLQGGLYAGLMNTFGGGVLGSEFYVGGGYNSFEQERRVRIDDFLGRASADYSGTHINASARTGYEVELSDKFWVRPAVSLDYLRLNQGSYTETGDEGIALDVSSRSSERASASAMLNFGAKFQGKRTWIRPSMRVGYRHSFLDDPTQTEFGFAGLSGQRATIDSFAFPSSGILLGFTVAAGSAYSSIGFDVDSEIRDGFIRHTGRVVIRLLF</sequence>
<dbReference type="RefSeq" id="WP_121099884.1">
    <property type="nucleotide sequence ID" value="NZ_RBII01000001.1"/>
</dbReference>
<dbReference type="InterPro" id="IPR036709">
    <property type="entry name" value="Autotransporte_beta_dom_sf"/>
</dbReference>
<dbReference type="AlphaFoldDB" id="A0A420WM94"/>
<keyword evidence="1" id="KW-0732">Signal</keyword>
<reference evidence="3 4" key="1">
    <citation type="submission" date="2018-10" db="EMBL/GenBank/DDBJ databases">
        <title>Genomic Encyclopedia of Type Strains, Phase IV (KMG-IV): sequencing the most valuable type-strain genomes for metagenomic binning, comparative biology and taxonomic classification.</title>
        <authorList>
            <person name="Goeker M."/>
        </authorList>
    </citation>
    <scope>NUCLEOTIDE SEQUENCE [LARGE SCALE GENOMIC DNA]</scope>
    <source>
        <strain evidence="3 4">DSM 22008</strain>
    </source>
</reference>
<evidence type="ECO:0000313" key="4">
    <source>
        <dbReference type="Proteomes" id="UP000282211"/>
    </source>
</evidence>
<dbReference type="SMART" id="SM00869">
    <property type="entry name" value="Autotransporter"/>
    <property type="match status" value="1"/>
</dbReference>
<dbReference type="InterPro" id="IPR005546">
    <property type="entry name" value="Autotransporte_beta"/>
</dbReference>
<evidence type="ECO:0000259" key="2">
    <source>
        <dbReference type="PROSITE" id="PS51208"/>
    </source>
</evidence>
<dbReference type="PROSITE" id="PS51208">
    <property type="entry name" value="AUTOTRANSPORTER"/>
    <property type="match status" value="1"/>
</dbReference>
<dbReference type="Proteomes" id="UP000282211">
    <property type="component" value="Unassembled WGS sequence"/>
</dbReference>
<accession>A0A420WM94</accession>
<keyword evidence="4" id="KW-1185">Reference proteome</keyword>
<feature type="chain" id="PRO_5019499319" evidence="1">
    <location>
        <begin position="43"/>
        <end position="1120"/>
    </location>
</feature>
<feature type="domain" description="Autotransporter" evidence="2">
    <location>
        <begin position="836"/>
        <end position="1120"/>
    </location>
</feature>
<evidence type="ECO:0000256" key="1">
    <source>
        <dbReference type="SAM" id="SignalP"/>
    </source>
</evidence>
<dbReference type="OrthoDB" id="7613961at2"/>